<evidence type="ECO:0000256" key="1">
    <source>
        <dbReference type="ARBA" id="ARBA00022475"/>
    </source>
</evidence>
<gene>
    <name evidence="6" type="primary">lptC</name>
    <name evidence="6" type="ORF">HKT17_13670</name>
</gene>
<accession>A0ABX6NAH9</accession>
<proteinExistence type="predicted"/>
<keyword evidence="5" id="KW-0472">Membrane</keyword>
<reference evidence="6 7" key="1">
    <citation type="submission" date="2020-05" db="EMBL/GenBank/DDBJ databases">
        <title>Compete genome of Limnobacter sp. SAORIC-580.</title>
        <authorList>
            <person name="Song J."/>
            <person name="Cho J.-C."/>
        </authorList>
    </citation>
    <scope>NUCLEOTIDE SEQUENCE [LARGE SCALE GENOMIC DNA]</scope>
    <source>
        <strain evidence="6 7">SAORIC-580</strain>
    </source>
</reference>
<keyword evidence="7" id="KW-1185">Reference proteome</keyword>
<dbReference type="PANTHER" id="PTHR37481">
    <property type="entry name" value="LIPOPOLYSACCHARIDE EXPORT SYSTEM PROTEIN LPTC"/>
    <property type="match status" value="1"/>
</dbReference>
<dbReference type="EMBL" id="CP053084">
    <property type="protein sequence ID" value="QJR30669.1"/>
    <property type="molecule type" value="Genomic_DNA"/>
</dbReference>
<keyword evidence="2" id="KW-0997">Cell inner membrane</keyword>
<evidence type="ECO:0000256" key="3">
    <source>
        <dbReference type="ARBA" id="ARBA00022692"/>
    </source>
</evidence>
<keyword evidence="1" id="KW-1003">Cell membrane</keyword>
<dbReference type="NCBIfam" id="TIGR04409">
    <property type="entry name" value="LptC_YrbK"/>
    <property type="match status" value="1"/>
</dbReference>
<dbReference type="Pfam" id="PF06835">
    <property type="entry name" value="LptC"/>
    <property type="match status" value="1"/>
</dbReference>
<dbReference type="Proteomes" id="UP000501130">
    <property type="component" value="Chromosome"/>
</dbReference>
<organism evidence="6 7">
    <name type="scientific">Limnobacter profundi</name>
    <dbReference type="NCBI Taxonomy" id="2732163"/>
    <lineage>
        <taxon>Bacteria</taxon>
        <taxon>Pseudomonadati</taxon>
        <taxon>Pseudomonadota</taxon>
        <taxon>Betaproteobacteria</taxon>
        <taxon>Burkholderiales</taxon>
        <taxon>Burkholderiaceae</taxon>
        <taxon>Limnobacter</taxon>
    </lineage>
</organism>
<dbReference type="InterPro" id="IPR052363">
    <property type="entry name" value="LPS_export_LptC"/>
</dbReference>
<keyword evidence="4" id="KW-1133">Transmembrane helix</keyword>
<name>A0ABX6NAH9_9BURK</name>
<dbReference type="Gene3D" id="2.60.450.10">
    <property type="entry name" value="Lipopolysaccharide (LPS) transport protein A like domain"/>
    <property type="match status" value="1"/>
</dbReference>
<sequence length="195" mass="21821">MKPVSAFFNLLSQFIPLLLTFALAATSYWFAIQSELSLFSASGKSDPTSSDYYLRNFSVQSHDLAENKYSIIRSKEAEHIPQGNVWNITEPELEQFESGNGMVKGNAQKGVYLLDTDEIFLRDNVVVTSQNEGLLTTMKSEEIRIDNITNEISTDKNVLVTRPGQRFEAQGATLNNDTGELTAQGSIKFRIEAKR</sequence>
<evidence type="ECO:0000256" key="4">
    <source>
        <dbReference type="ARBA" id="ARBA00022989"/>
    </source>
</evidence>
<protein>
    <submittedName>
        <fullName evidence="6">LPS export ABC transporter periplasmic protein LptC</fullName>
    </submittedName>
</protein>
<dbReference type="InterPro" id="IPR026265">
    <property type="entry name" value="LptC"/>
</dbReference>
<evidence type="ECO:0000313" key="6">
    <source>
        <dbReference type="EMBL" id="QJR30669.1"/>
    </source>
</evidence>
<dbReference type="InterPro" id="IPR010664">
    <property type="entry name" value="LipoPS_assembly_LptC-rel"/>
</dbReference>
<keyword evidence="3" id="KW-0812">Transmembrane</keyword>
<evidence type="ECO:0000313" key="7">
    <source>
        <dbReference type="Proteomes" id="UP000501130"/>
    </source>
</evidence>
<evidence type="ECO:0000256" key="5">
    <source>
        <dbReference type="ARBA" id="ARBA00023136"/>
    </source>
</evidence>
<dbReference type="PANTHER" id="PTHR37481:SF1">
    <property type="entry name" value="LIPOPOLYSACCHARIDE EXPORT SYSTEM PROTEIN LPTC"/>
    <property type="match status" value="1"/>
</dbReference>
<evidence type="ECO:0000256" key="2">
    <source>
        <dbReference type="ARBA" id="ARBA00022519"/>
    </source>
</evidence>
<dbReference type="RefSeq" id="WP_171100778.1">
    <property type="nucleotide sequence ID" value="NZ_CP053084.1"/>
</dbReference>